<evidence type="ECO:0000313" key="10">
    <source>
        <dbReference type="Proteomes" id="UP000614469"/>
    </source>
</evidence>
<dbReference type="Proteomes" id="UP000614469">
    <property type="component" value="Unassembled WGS sequence"/>
</dbReference>
<dbReference type="InterPro" id="IPR011977">
    <property type="entry name" value="Pept_M3B_clade3"/>
</dbReference>
<dbReference type="CDD" id="cd09607">
    <property type="entry name" value="M3B_PepF"/>
    <property type="match status" value="1"/>
</dbReference>
<dbReference type="InterPro" id="IPR001567">
    <property type="entry name" value="Pept_M3A_M3B_dom"/>
</dbReference>
<accession>A0A8J6NJL1</accession>
<dbReference type="NCBIfam" id="TIGR02290">
    <property type="entry name" value="M3_fam_3"/>
    <property type="match status" value="1"/>
</dbReference>
<evidence type="ECO:0000256" key="3">
    <source>
        <dbReference type="ARBA" id="ARBA00022801"/>
    </source>
</evidence>
<dbReference type="AlphaFoldDB" id="A0A8J6NJL1"/>
<dbReference type="GO" id="GO:0004181">
    <property type="term" value="F:metallocarboxypeptidase activity"/>
    <property type="evidence" value="ECO:0007669"/>
    <property type="project" value="InterPro"/>
</dbReference>
<dbReference type="InterPro" id="IPR042088">
    <property type="entry name" value="OligoPept_F_C"/>
</dbReference>
<comment type="similarity">
    <text evidence="6">Belongs to the peptidase M3 family.</text>
</comment>
<name>A0A8J6NJL1_9CHLR</name>
<gene>
    <name evidence="9" type="ORF">H8E29_11115</name>
</gene>
<keyword evidence="5 6" id="KW-0482">Metalloprotease</keyword>
<dbReference type="InterPro" id="IPR001333">
    <property type="entry name" value="Peptidase_M32_Taq"/>
</dbReference>
<dbReference type="GO" id="GO:0006508">
    <property type="term" value="P:proteolysis"/>
    <property type="evidence" value="ECO:0007669"/>
    <property type="project" value="UniProtKB-KW"/>
</dbReference>
<evidence type="ECO:0000256" key="2">
    <source>
        <dbReference type="ARBA" id="ARBA00022723"/>
    </source>
</evidence>
<dbReference type="Gene3D" id="1.20.140.70">
    <property type="entry name" value="Oligopeptidase f, N-terminal domain"/>
    <property type="match status" value="1"/>
</dbReference>
<evidence type="ECO:0000256" key="1">
    <source>
        <dbReference type="ARBA" id="ARBA00022670"/>
    </source>
</evidence>
<organism evidence="9 10">
    <name type="scientific">Candidatus Desulfolinea nitratireducens</name>
    <dbReference type="NCBI Taxonomy" id="2841698"/>
    <lineage>
        <taxon>Bacteria</taxon>
        <taxon>Bacillati</taxon>
        <taxon>Chloroflexota</taxon>
        <taxon>Anaerolineae</taxon>
        <taxon>Anaerolineales</taxon>
        <taxon>Anaerolineales incertae sedis</taxon>
        <taxon>Candidatus Desulfolinea</taxon>
    </lineage>
</organism>
<keyword evidence="3 6" id="KW-0378">Hydrolase</keyword>
<protein>
    <submittedName>
        <fullName evidence="9">M3 family oligoendopeptidase</fullName>
    </submittedName>
</protein>
<sequence length="601" mass="67857">MAISAPPRWDLSTIYPGLDSPKFEKSLKELSAQLGDLEKFFTEKISAANPDTPIAELAKLADGLITRFNESSQLAEVIGSYIYSFISTDSFNQLAKKILSQFEQTEVRLQMLDVQAKQWIGSIADLLPELIKASKQAQKHSFFLQETAEQSHYLMSETEEALAAELSLSGASSWSKLQGTVTSQMKIEFELDGEIQELSSPALINLHSHPDEDVRRRAYQAEMKAWEAVKEPLAASLNGIKGAVNTLNRRRGREDAIHSSIDAARIDRQTLNAMMEAMKDSFPMFRRYYSAKAKRLGKDKLPWWDIYAPVGISEKTYSFQEASEFILEQFGEFSPTLKNLAQRAFSENWIDAEQRVGKRGGAFCMGISAVKESRILSNFDGTFDQLSTIAHELGHAFHNECIFSADKTPLQSATPMTLAETASIMCETIVANAAIEKANDPDQELAIIETSLMGASAVIVDIYSRYLFEKEVFERRADAELSAEDFCEIMENAQKATYGDALDERYLHKYMWTWKPHYYSAGLSFYNYPYAFGLLFATGLYAIYQQRGDEFVPDYINLLASTGEGRAAELADRFGINIREKKFWEDSLKIIEKQVNRYCEL</sequence>
<comment type="cofactor">
    <cofactor evidence="6">
        <name>Zn(2+)</name>
        <dbReference type="ChEBI" id="CHEBI:29105"/>
    </cofactor>
    <text evidence="6">Binds 1 zinc ion.</text>
</comment>
<keyword evidence="2 6" id="KW-0479">Metal-binding</keyword>
<evidence type="ECO:0000256" key="6">
    <source>
        <dbReference type="RuleBase" id="RU003435"/>
    </source>
</evidence>
<proteinExistence type="inferred from homology"/>
<evidence type="ECO:0000256" key="4">
    <source>
        <dbReference type="ARBA" id="ARBA00022833"/>
    </source>
</evidence>
<keyword evidence="4 6" id="KW-0862">Zinc</keyword>
<feature type="domain" description="Peptidase M3A/M3B catalytic" evidence="7">
    <location>
        <begin position="206"/>
        <end position="589"/>
    </location>
</feature>
<dbReference type="GO" id="GO:0046872">
    <property type="term" value="F:metal ion binding"/>
    <property type="evidence" value="ECO:0007669"/>
    <property type="project" value="UniProtKB-UniRule"/>
</dbReference>
<keyword evidence="1 6" id="KW-0645">Protease</keyword>
<dbReference type="Pfam" id="PF08439">
    <property type="entry name" value="Peptidase_M3_N"/>
    <property type="match status" value="1"/>
</dbReference>
<dbReference type="PANTHER" id="PTHR34217">
    <property type="entry name" value="METAL-DEPENDENT CARBOXYPEPTIDASE"/>
    <property type="match status" value="1"/>
</dbReference>
<reference evidence="9 10" key="1">
    <citation type="submission" date="2020-08" db="EMBL/GenBank/DDBJ databases">
        <title>Bridging the membrane lipid divide: bacteria of the FCB group superphylum have the potential to synthesize archaeal ether lipids.</title>
        <authorList>
            <person name="Villanueva L."/>
            <person name="Von Meijenfeldt F.A.B."/>
            <person name="Westbye A.B."/>
            <person name="Yadav S."/>
            <person name="Hopmans E.C."/>
            <person name="Dutilh B.E."/>
            <person name="Sinninghe Damste J.S."/>
        </authorList>
    </citation>
    <scope>NUCLEOTIDE SEQUENCE [LARGE SCALE GENOMIC DNA]</scope>
    <source>
        <strain evidence="9">NIOZ-UU36</strain>
    </source>
</reference>
<evidence type="ECO:0000256" key="5">
    <source>
        <dbReference type="ARBA" id="ARBA00023049"/>
    </source>
</evidence>
<evidence type="ECO:0000313" key="9">
    <source>
        <dbReference type="EMBL" id="MBC8335810.1"/>
    </source>
</evidence>
<dbReference type="GO" id="GO:0004222">
    <property type="term" value="F:metalloendopeptidase activity"/>
    <property type="evidence" value="ECO:0007669"/>
    <property type="project" value="InterPro"/>
</dbReference>
<dbReference type="PANTHER" id="PTHR34217:SF1">
    <property type="entry name" value="CARBOXYPEPTIDASE 1"/>
    <property type="match status" value="1"/>
</dbReference>
<dbReference type="InterPro" id="IPR013647">
    <property type="entry name" value="OligopepF_N_dom"/>
</dbReference>
<dbReference type="SUPFAM" id="SSF55486">
    <property type="entry name" value="Metalloproteases ('zincins'), catalytic domain"/>
    <property type="match status" value="1"/>
</dbReference>
<comment type="caution">
    <text evidence="9">The sequence shown here is derived from an EMBL/GenBank/DDBJ whole genome shotgun (WGS) entry which is preliminary data.</text>
</comment>
<dbReference type="Gene3D" id="1.10.1370.20">
    <property type="entry name" value="Oligoendopeptidase f, C-terminal domain"/>
    <property type="match status" value="1"/>
</dbReference>
<evidence type="ECO:0000259" key="8">
    <source>
        <dbReference type="Pfam" id="PF08439"/>
    </source>
</evidence>
<feature type="domain" description="Oligopeptidase F N-terminal" evidence="8">
    <location>
        <begin position="127"/>
        <end position="186"/>
    </location>
</feature>
<dbReference type="Pfam" id="PF01432">
    <property type="entry name" value="Peptidase_M3"/>
    <property type="match status" value="1"/>
</dbReference>
<evidence type="ECO:0000259" key="7">
    <source>
        <dbReference type="Pfam" id="PF01432"/>
    </source>
</evidence>
<dbReference type="InterPro" id="IPR034006">
    <property type="entry name" value="M3B_PepF_2"/>
</dbReference>
<dbReference type="EMBL" id="JACNJN010000123">
    <property type="protein sequence ID" value="MBC8335810.1"/>
    <property type="molecule type" value="Genomic_DNA"/>
</dbReference>